<dbReference type="STRING" id="765420.OSCT_1419"/>
<dbReference type="NCBIfam" id="TIGR00350">
    <property type="entry name" value="lytR_cpsA_psr"/>
    <property type="match status" value="1"/>
</dbReference>
<evidence type="ECO:0000259" key="4">
    <source>
        <dbReference type="Pfam" id="PF03816"/>
    </source>
</evidence>
<dbReference type="EMBL" id="ADVR01000042">
    <property type="protein sequence ID" value="EFO80726.1"/>
    <property type="molecule type" value="Genomic_DNA"/>
</dbReference>
<dbReference type="Pfam" id="PF13399">
    <property type="entry name" value="LytR_C"/>
    <property type="match status" value="1"/>
</dbReference>
<dbReference type="Gene3D" id="3.40.630.190">
    <property type="entry name" value="LCP protein"/>
    <property type="match status" value="1"/>
</dbReference>
<reference evidence="6 7" key="1">
    <citation type="journal article" date="2011" name="J. Bacteriol.">
        <title>Draft genome sequence of the anoxygenic filamentous phototrophic bacterium Oscillochloris trichoides subsp. DG-6.</title>
        <authorList>
            <person name="Kuznetsov B.B."/>
            <person name="Ivanovsky R.N."/>
            <person name="Keppen O.I."/>
            <person name="Sukhacheva M.V."/>
            <person name="Bumazhkin B.K."/>
            <person name="Patutina E.O."/>
            <person name="Beletsky A.V."/>
            <person name="Mardanov A.V."/>
            <person name="Baslerov R.V."/>
            <person name="Panteleeva A.N."/>
            <person name="Kolganova T.V."/>
            <person name="Ravin N.V."/>
            <person name="Skryabin K.G."/>
        </authorList>
    </citation>
    <scope>NUCLEOTIDE SEQUENCE [LARGE SCALE GENOMIC DNA]</scope>
    <source>
        <strain evidence="6 7">DG-6</strain>
    </source>
</reference>
<organism evidence="6 7">
    <name type="scientific">Oscillochloris trichoides DG-6</name>
    <dbReference type="NCBI Taxonomy" id="765420"/>
    <lineage>
        <taxon>Bacteria</taxon>
        <taxon>Bacillati</taxon>
        <taxon>Chloroflexota</taxon>
        <taxon>Chloroflexia</taxon>
        <taxon>Chloroflexales</taxon>
        <taxon>Chloroflexineae</taxon>
        <taxon>Oscillochloridaceae</taxon>
        <taxon>Oscillochloris</taxon>
    </lineage>
</organism>
<dbReference type="Gene3D" id="3.30.70.2390">
    <property type="match status" value="1"/>
</dbReference>
<dbReference type="InterPro" id="IPR004474">
    <property type="entry name" value="LytR_CpsA_psr"/>
</dbReference>
<feature type="domain" description="Cell envelope-related transcriptional attenuator" evidence="4">
    <location>
        <begin position="100"/>
        <end position="272"/>
    </location>
</feature>
<name>E1IDL8_9CHLR</name>
<gene>
    <name evidence="6" type="ORF">OSCT_1419</name>
</gene>
<accession>E1IDL8</accession>
<dbReference type="InterPro" id="IPR050922">
    <property type="entry name" value="LytR/CpsA/Psr_CW_biosynth"/>
</dbReference>
<keyword evidence="7" id="KW-1185">Reference proteome</keyword>
<evidence type="ECO:0000313" key="7">
    <source>
        <dbReference type="Proteomes" id="UP000054010"/>
    </source>
</evidence>
<dbReference type="Proteomes" id="UP000054010">
    <property type="component" value="Unassembled WGS sequence"/>
</dbReference>
<evidence type="ECO:0000256" key="1">
    <source>
        <dbReference type="ARBA" id="ARBA00006068"/>
    </source>
</evidence>
<feature type="domain" description="LytR/CpsA/Psr regulator C-terminal" evidence="5">
    <location>
        <begin position="370"/>
        <end position="457"/>
    </location>
</feature>
<keyword evidence="3" id="KW-0812">Transmembrane</keyword>
<evidence type="ECO:0000259" key="5">
    <source>
        <dbReference type="Pfam" id="PF13399"/>
    </source>
</evidence>
<dbReference type="PANTHER" id="PTHR33392">
    <property type="entry name" value="POLYISOPRENYL-TEICHOIC ACID--PEPTIDOGLYCAN TEICHOIC ACID TRANSFERASE TAGU"/>
    <property type="match status" value="1"/>
</dbReference>
<feature type="region of interest" description="Disordered" evidence="2">
    <location>
        <begin position="1"/>
        <end position="24"/>
    </location>
</feature>
<protein>
    <submittedName>
        <fullName evidence="6">Cell envelope-related transcriptional attenuator</fullName>
    </submittedName>
</protein>
<dbReference type="InterPro" id="IPR027381">
    <property type="entry name" value="LytR/CpsA/Psr_C"/>
</dbReference>
<dbReference type="HOGENOM" id="CLU_016455_12_1_0"/>
<dbReference type="AlphaFoldDB" id="E1IDL8"/>
<proteinExistence type="inferred from homology"/>
<evidence type="ECO:0000313" key="6">
    <source>
        <dbReference type="EMBL" id="EFO80726.1"/>
    </source>
</evidence>
<comment type="caution">
    <text evidence="6">The sequence shown here is derived from an EMBL/GenBank/DDBJ whole genome shotgun (WGS) entry which is preliminary data.</text>
</comment>
<comment type="similarity">
    <text evidence="1">Belongs to the LytR/CpsA/Psr (LCP) family.</text>
</comment>
<evidence type="ECO:0000256" key="2">
    <source>
        <dbReference type="SAM" id="MobiDB-lite"/>
    </source>
</evidence>
<keyword evidence="3" id="KW-0472">Membrane</keyword>
<sequence>MTPTPPRPYTGETVAMRRRSAAPPPAPRFPWAKIRLGLGIFLLALLLGLGIFYWQVHRLAGAITLAEVRSNPPLATPLIGANLLLIGVDARPDHPEEGVRSDTLILVRLDAIGRWVSLLSIPRDTQVELLDIGTTKINVAYGQGYARAEELYGPGTTPEQGGMALAAQTVEQALDLRSRGMRVDYTAQINFNGFAGLIDALGGVTINVPQAIIDEEYPTEDFGIMRVEFQPGPQRMDGERALIYARTRHADSDFGRSERQQQVMRAILHEFQAKGMLGQVWAVPGLLAAVAGEDGSTPPVMTTMPIDRLDVLIGLLGLAGGLEPDAIGQLRISPEVVGMTENGSNLIWDPAGIQQVLDSFIAPPNESQEQATILVLNGTSTPGLARNISLELEANGFRILPPENAPEGSYPRTVIYDVSGKPATARRLSKLLNAEVVRGTPPGVTSAADVVVILGDDGG</sequence>
<keyword evidence="3" id="KW-1133">Transmembrane helix</keyword>
<feature type="transmembrane region" description="Helical" evidence="3">
    <location>
        <begin position="36"/>
        <end position="54"/>
    </location>
</feature>
<dbReference type="Pfam" id="PF03816">
    <property type="entry name" value="LytR_cpsA_psr"/>
    <property type="match status" value="1"/>
</dbReference>
<dbReference type="PANTHER" id="PTHR33392:SF6">
    <property type="entry name" value="POLYISOPRENYL-TEICHOIC ACID--PEPTIDOGLYCAN TEICHOIC ACID TRANSFERASE TAGU"/>
    <property type="match status" value="1"/>
</dbReference>
<dbReference type="eggNOG" id="COG1316">
    <property type="taxonomic scope" value="Bacteria"/>
</dbReference>
<evidence type="ECO:0000256" key="3">
    <source>
        <dbReference type="SAM" id="Phobius"/>
    </source>
</evidence>